<dbReference type="CDD" id="cd00130">
    <property type="entry name" value="PAS"/>
    <property type="match status" value="4"/>
</dbReference>
<gene>
    <name evidence="17" type="primary">fixL_4</name>
    <name evidence="17" type="ORF">Enr10x_59860</name>
</gene>
<evidence type="ECO:0000256" key="6">
    <source>
        <dbReference type="ARBA" id="ARBA00022553"/>
    </source>
</evidence>
<dbReference type="InterPro" id="IPR036097">
    <property type="entry name" value="HisK_dim/P_sf"/>
</dbReference>
<evidence type="ECO:0000259" key="14">
    <source>
        <dbReference type="PROSITE" id="PS50109"/>
    </source>
</evidence>
<dbReference type="InterPro" id="IPR005467">
    <property type="entry name" value="His_kinase_dom"/>
</dbReference>
<dbReference type="FunFam" id="2.10.70.100:FF:000001">
    <property type="entry name" value="Sensory transduction histidine kinase"/>
    <property type="match status" value="1"/>
</dbReference>
<dbReference type="EC" id="2.7.13.3" evidence="3"/>
<dbReference type="SUPFAM" id="SSF55874">
    <property type="entry name" value="ATPase domain of HSP90 chaperone/DNA topoisomerase II/histidine kinase"/>
    <property type="match status" value="1"/>
</dbReference>
<dbReference type="SUPFAM" id="SSF47384">
    <property type="entry name" value="Homodimeric domain of signal transducing histidine kinase"/>
    <property type="match status" value="1"/>
</dbReference>
<dbReference type="InterPro" id="IPR013656">
    <property type="entry name" value="PAS_4"/>
</dbReference>
<dbReference type="InterPro" id="IPR000700">
    <property type="entry name" value="PAS-assoc_C"/>
</dbReference>
<dbReference type="SMART" id="SM00388">
    <property type="entry name" value="HisKA"/>
    <property type="match status" value="1"/>
</dbReference>
<evidence type="ECO:0000256" key="7">
    <source>
        <dbReference type="ARBA" id="ARBA00022679"/>
    </source>
</evidence>
<evidence type="ECO:0000256" key="3">
    <source>
        <dbReference type="ARBA" id="ARBA00012438"/>
    </source>
</evidence>
<evidence type="ECO:0000256" key="1">
    <source>
        <dbReference type="ARBA" id="ARBA00000085"/>
    </source>
</evidence>
<evidence type="ECO:0000259" key="16">
    <source>
        <dbReference type="PROSITE" id="PS50113"/>
    </source>
</evidence>
<proteinExistence type="predicted"/>
<feature type="domain" description="PAS" evidence="15">
    <location>
        <begin position="304"/>
        <end position="377"/>
    </location>
</feature>
<dbReference type="Pfam" id="PF08447">
    <property type="entry name" value="PAS_3"/>
    <property type="match status" value="2"/>
</dbReference>
<feature type="domain" description="PAC" evidence="16">
    <location>
        <begin position="382"/>
        <end position="434"/>
    </location>
</feature>
<evidence type="ECO:0000256" key="11">
    <source>
        <dbReference type="ARBA" id="ARBA00022777"/>
    </source>
</evidence>
<dbReference type="Gene3D" id="3.30.565.10">
    <property type="entry name" value="Histidine kinase-like ATPase, C-terminal domain"/>
    <property type="match status" value="1"/>
</dbReference>
<evidence type="ECO:0000256" key="8">
    <source>
        <dbReference type="ARBA" id="ARBA00022692"/>
    </source>
</evidence>
<comment type="subcellular location">
    <subcellularLocation>
        <location evidence="2">Cell inner membrane</location>
        <topology evidence="2">Multi-pass membrane protein</topology>
    </subcellularLocation>
</comment>
<dbReference type="PANTHER" id="PTHR43304">
    <property type="entry name" value="PHYTOCHROME-LIKE PROTEIN CPH1"/>
    <property type="match status" value="1"/>
</dbReference>
<feature type="domain" description="PAS" evidence="15">
    <location>
        <begin position="189"/>
        <end position="245"/>
    </location>
</feature>
<keyword evidence="6" id="KW-0597">Phosphoprotein</keyword>
<keyword evidence="9" id="KW-0677">Repeat</keyword>
<feature type="domain" description="PAC" evidence="16">
    <location>
        <begin position="647"/>
        <end position="699"/>
    </location>
</feature>
<feature type="domain" description="Histidine kinase" evidence="14">
    <location>
        <begin position="719"/>
        <end position="930"/>
    </location>
</feature>
<protein>
    <recommendedName>
        <fullName evidence="3">histidine kinase</fullName>
        <ecNumber evidence="3">2.7.13.3</ecNumber>
    </recommendedName>
</protein>
<dbReference type="Gene3D" id="1.10.287.130">
    <property type="match status" value="1"/>
</dbReference>
<evidence type="ECO:0000313" key="18">
    <source>
        <dbReference type="Proteomes" id="UP000315647"/>
    </source>
</evidence>
<keyword evidence="12" id="KW-1133">Transmembrane helix</keyword>
<keyword evidence="18" id="KW-1185">Reference proteome</keyword>
<dbReference type="SMART" id="SM00387">
    <property type="entry name" value="HATPase_c"/>
    <property type="match status" value="1"/>
</dbReference>
<keyword evidence="10" id="KW-0547">Nucleotide-binding</keyword>
<keyword evidence="4" id="KW-1003">Cell membrane</keyword>
<dbReference type="GO" id="GO:0000166">
    <property type="term" value="F:nucleotide binding"/>
    <property type="evidence" value="ECO:0007669"/>
    <property type="project" value="UniProtKB-KW"/>
</dbReference>
<dbReference type="InterPro" id="IPR001610">
    <property type="entry name" value="PAC"/>
</dbReference>
<dbReference type="Pfam" id="PF00512">
    <property type="entry name" value="HisKA"/>
    <property type="match status" value="1"/>
</dbReference>
<evidence type="ECO:0000256" key="10">
    <source>
        <dbReference type="ARBA" id="ARBA00022741"/>
    </source>
</evidence>
<dbReference type="GO" id="GO:0000155">
    <property type="term" value="F:phosphorelay sensor kinase activity"/>
    <property type="evidence" value="ECO:0007669"/>
    <property type="project" value="InterPro"/>
</dbReference>
<dbReference type="FunFam" id="3.30.450.20:FF:000088">
    <property type="entry name" value="Sensory transduction histidine kinase"/>
    <property type="match status" value="1"/>
</dbReference>
<dbReference type="GO" id="GO:0005886">
    <property type="term" value="C:plasma membrane"/>
    <property type="evidence" value="ECO:0007669"/>
    <property type="project" value="UniProtKB-SubCell"/>
</dbReference>
<keyword evidence="13" id="KW-0472">Membrane</keyword>
<dbReference type="InterPro" id="IPR036890">
    <property type="entry name" value="HATPase_C_sf"/>
</dbReference>
<dbReference type="Pfam" id="PF00989">
    <property type="entry name" value="PAS"/>
    <property type="match status" value="1"/>
</dbReference>
<reference evidence="17 18" key="1">
    <citation type="submission" date="2019-03" db="EMBL/GenBank/DDBJ databases">
        <title>Deep-cultivation of Planctomycetes and their phenomic and genomic characterization uncovers novel biology.</title>
        <authorList>
            <person name="Wiegand S."/>
            <person name="Jogler M."/>
            <person name="Boedeker C."/>
            <person name="Pinto D."/>
            <person name="Vollmers J."/>
            <person name="Rivas-Marin E."/>
            <person name="Kohn T."/>
            <person name="Peeters S.H."/>
            <person name="Heuer A."/>
            <person name="Rast P."/>
            <person name="Oberbeckmann S."/>
            <person name="Bunk B."/>
            <person name="Jeske O."/>
            <person name="Meyerdierks A."/>
            <person name="Storesund J.E."/>
            <person name="Kallscheuer N."/>
            <person name="Luecker S."/>
            <person name="Lage O.M."/>
            <person name="Pohl T."/>
            <person name="Merkel B.J."/>
            <person name="Hornburger P."/>
            <person name="Mueller R.-W."/>
            <person name="Bruemmer F."/>
            <person name="Labrenz M."/>
            <person name="Spormann A.M."/>
            <person name="Op den Camp H."/>
            <person name="Overmann J."/>
            <person name="Amann R."/>
            <person name="Jetten M.S.M."/>
            <person name="Mascher T."/>
            <person name="Medema M.H."/>
            <person name="Devos D.P."/>
            <person name="Kaster A.-K."/>
            <person name="Ovreas L."/>
            <person name="Rohde M."/>
            <person name="Galperin M.Y."/>
            <person name="Jogler C."/>
        </authorList>
    </citation>
    <scope>NUCLEOTIDE SEQUENCE [LARGE SCALE GENOMIC DNA]</scope>
    <source>
        <strain evidence="17 18">Enr10</strain>
    </source>
</reference>
<feature type="domain" description="PAS" evidence="15">
    <location>
        <begin position="49"/>
        <end position="119"/>
    </location>
</feature>
<dbReference type="Proteomes" id="UP000315647">
    <property type="component" value="Chromosome"/>
</dbReference>
<dbReference type="InterPro" id="IPR004358">
    <property type="entry name" value="Sig_transdc_His_kin-like_C"/>
</dbReference>
<keyword evidence="8" id="KW-0812">Transmembrane</keyword>
<dbReference type="PROSITE" id="PS50113">
    <property type="entry name" value="PAC"/>
    <property type="match status" value="3"/>
</dbReference>
<dbReference type="InterPro" id="IPR052162">
    <property type="entry name" value="Sensor_kinase/Photoreceptor"/>
</dbReference>
<dbReference type="CDD" id="cd00082">
    <property type="entry name" value="HisKA"/>
    <property type="match status" value="1"/>
</dbReference>
<dbReference type="RefSeq" id="WP_145452507.1">
    <property type="nucleotide sequence ID" value="NZ_CP037421.1"/>
</dbReference>
<comment type="catalytic activity">
    <reaction evidence="1">
        <text>ATP + protein L-histidine = ADP + protein N-phospho-L-histidine.</text>
        <dbReference type="EC" id="2.7.13.3"/>
    </reaction>
</comment>
<evidence type="ECO:0000259" key="15">
    <source>
        <dbReference type="PROSITE" id="PS50112"/>
    </source>
</evidence>
<dbReference type="EMBL" id="CP037421">
    <property type="protein sequence ID" value="QDT30618.1"/>
    <property type="molecule type" value="Genomic_DNA"/>
</dbReference>
<evidence type="ECO:0000256" key="13">
    <source>
        <dbReference type="ARBA" id="ARBA00023136"/>
    </source>
</evidence>
<evidence type="ECO:0000313" key="17">
    <source>
        <dbReference type="EMBL" id="QDT30618.1"/>
    </source>
</evidence>
<evidence type="ECO:0000256" key="9">
    <source>
        <dbReference type="ARBA" id="ARBA00022737"/>
    </source>
</evidence>
<evidence type="ECO:0000256" key="4">
    <source>
        <dbReference type="ARBA" id="ARBA00022475"/>
    </source>
</evidence>
<dbReference type="InterPro" id="IPR013767">
    <property type="entry name" value="PAS_fold"/>
</dbReference>
<dbReference type="PRINTS" id="PR00344">
    <property type="entry name" value="BCTRLSENSOR"/>
</dbReference>
<dbReference type="InterPro" id="IPR035965">
    <property type="entry name" value="PAS-like_dom_sf"/>
</dbReference>
<evidence type="ECO:0000256" key="5">
    <source>
        <dbReference type="ARBA" id="ARBA00022519"/>
    </source>
</evidence>
<dbReference type="SMART" id="SM00091">
    <property type="entry name" value="PAS"/>
    <property type="match status" value="5"/>
</dbReference>
<dbReference type="Gene3D" id="2.10.70.100">
    <property type="match status" value="1"/>
</dbReference>
<dbReference type="InterPro" id="IPR003661">
    <property type="entry name" value="HisK_dim/P_dom"/>
</dbReference>
<keyword evidence="11" id="KW-0418">Kinase</keyword>
<dbReference type="Pfam" id="PF08448">
    <property type="entry name" value="PAS_4"/>
    <property type="match status" value="2"/>
</dbReference>
<dbReference type="AlphaFoldDB" id="A0A517QG44"/>
<dbReference type="NCBIfam" id="TIGR00229">
    <property type="entry name" value="sensory_box"/>
    <property type="match status" value="4"/>
</dbReference>
<dbReference type="PANTHER" id="PTHR43304:SF1">
    <property type="entry name" value="PAC DOMAIN-CONTAINING PROTEIN"/>
    <property type="match status" value="1"/>
</dbReference>
<dbReference type="PROSITE" id="PS50109">
    <property type="entry name" value="HIS_KIN"/>
    <property type="match status" value="1"/>
</dbReference>
<feature type="domain" description="PAC" evidence="16">
    <location>
        <begin position="251"/>
        <end position="303"/>
    </location>
</feature>
<dbReference type="InterPro" id="IPR013655">
    <property type="entry name" value="PAS_fold_3"/>
</dbReference>
<dbReference type="SUPFAM" id="SSF55785">
    <property type="entry name" value="PYP-like sensor domain (PAS domain)"/>
    <property type="match status" value="5"/>
</dbReference>
<dbReference type="SMART" id="SM00086">
    <property type="entry name" value="PAC"/>
    <property type="match status" value="4"/>
</dbReference>
<name>A0A517QG44_9PLAN</name>
<dbReference type="InterPro" id="IPR003594">
    <property type="entry name" value="HATPase_dom"/>
</dbReference>
<sequence length="961" mass="109495">MSHSTTTELLEEVTRLRRRVGELEQQKQFRIDGASTEVNQGHVQLPLNQAEHERSPLTDLPCAVIECDVSGRILFANPAFASLHGTEQDELVDTFYAELIDAEEERVVFYQLLNQLASGSMSSHTHHTVYGHRDGHSIPVQVQWGVQRDASGSVTGLLAVVSEGGQSTTENDKAIDLAGQYFSLVREMILVVDADEKVSLINQQGCRLLGGEEADILGRNWFDHFLAADNREEDRAFFQRLMQQGAVQPVEYYENDVVTFDGTVKRVAWHFSMLQDESGRNIGTLNVAVDITERKEERQALRESRQIFHQISENINELLWVSSADVGKIYYLSPKYEEFWGQTCQSAYDDPRIWVERIHPDDREALLQSMNRKIQGDFSSTEFPQFRVIHTDGSIRWLESRSFPVYNGLNEVTRLVGIIEDITQRKQDEEAILKANETLEERVRQRTSELTQKTAQLKALFQALPDLVLVMNYRGEIVNFNSRRKDLFSPSDLSSGRKIWDLLPEEMVDQFAESVQQVYETRQMRTIDFPLPSHRQNRWYRARVLPYLNEEVLLIIENISEQKVAEIDLKQTHERLSEAQRLAHIGSWEWNVLDDSLWWSDEVFRIFGLKRDSFRPTYPGFLETIHPDDRPLVERVVAQTLEYDLPYSIEHRIVRPNGEVRYVHEQGALKRNAAGEIVSMHGTVQDISDRQEAARKTREYRDILAHASRLAVMGELTAGISHELNQPLTAIANYSSAIKSRIEQGHDVRDLVQRIETLSLRSGSIVRRLKSMAEKREQELIRFNILGSIHSTLQLIEYELHQKKIKVQVVSDSRMTIVHADRVQIEQVLSNLFLNAMEAMAETPLPRILTITVSPAADSMIQVTVSDTGTGVPDHFVGQLFTPFASNKQGGLGIGLSLSRSLVEASGGKISYRQKSVTGATFDVLIPTHQMSDQTKQAFRGKILSKEKSGTEIDQLRSQHG</sequence>
<keyword evidence="5" id="KW-0997">Cell inner membrane</keyword>
<dbReference type="PROSITE" id="PS50112">
    <property type="entry name" value="PAS"/>
    <property type="match status" value="4"/>
</dbReference>
<dbReference type="GO" id="GO:0006355">
    <property type="term" value="P:regulation of DNA-templated transcription"/>
    <property type="evidence" value="ECO:0007669"/>
    <property type="project" value="InterPro"/>
</dbReference>
<accession>A0A517QG44</accession>
<evidence type="ECO:0000256" key="12">
    <source>
        <dbReference type="ARBA" id="ARBA00022989"/>
    </source>
</evidence>
<dbReference type="InterPro" id="IPR000014">
    <property type="entry name" value="PAS"/>
</dbReference>
<feature type="domain" description="PAS" evidence="15">
    <location>
        <begin position="597"/>
        <end position="644"/>
    </location>
</feature>
<evidence type="ECO:0000256" key="2">
    <source>
        <dbReference type="ARBA" id="ARBA00004429"/>
    </source>
</evidence>
<dbReference type="Pfam" id="PF02518">
    <property type="entry name" value="HATPase_c"/>
    <property type="match status" value="1"/>
</dbReference>
<keyword evidence="7 17" id="KW-0808">Transferase</keyword>
<dbReference type="Gene3D" id="3.30.450.20">
    <property type="entry name" value="PAS domain"/>
    <property type="match status" value="5"/>
</dbReference>
<organism evidence="17 18">
    <name type="scientific">Gimesia panareensis</name>
    <dbReference type="NCBI Taxonomy" id="2527978"/>
    <lineage>
        <taxon>Bacteria</taxon>
        <taxon>Pseudomonadati</taxon>
        <taxon>Planctomycetota</taxon>
        <taxon>Planctomycetia</taxon>
        <taxon>Planctomycetales</taxon>
        <taxon>Planctomycetaceae</taxon>
        <taxon>Gimesia</taxon>
    </lineage>
</organism>